<feature type="region of interest" description="Disordered" evidence="1">
    <location>
        <begin position="1"/>
        <end position="40"/>
    </location>
</feature>
<dbReference type="Proteomes" id="UP000019150">
    <property type="component" value="Chromosome"/>
</dbReference>
<dbReference type="EMBL" id="CP006850">
    <property type="protein sequence ID" value="AHH18158.1"/>
    <property type="molecule type" value="Genomic_DNA"/>
</dbReference>
<dbReference type="STRING" id="1415166.NONO_c33710"/>
<dbReference type="KEGG" id="nno:NONO_c33710"/>
<dbReference type="HOGENOM" id="CLU_823453_0_0_11"/>
<keyword evidence="2" id="KW-0472">Membrane</keyword>
<dbReference type="PATRIC" id="fig|1415166.3.peg.3459"/>
<evidence type="ECO:0000313" key="4">
    <source>
        <dbReference type="Proteomes" id="UP000019150"/>
    </source>
</evidence>
<feature type="transmembrane region" description="Helical" evidence="2">
    <location>
        <begin position="278"/>
        <end position="302"/>
    </location>
</feature>
<organism evidence="3 4">
    <name type="scientific">Nocardia nova SH22a</name>
    <dbReference type="NCBI Taxonomy" id="1415166"/>
    <lineage>
        <taxon>Bacteria</taxon>
        <taxon>Bacillati</taxon>
        <taxon>Actinomycetota</taxon>
        <taxon>Actinomycetes</taxon>
        <taxon>Mycobacteriales</taxon>
        <taxon>Nocardiaceae</taxon>
        <taxon>Nocardia</taxon>
    </lineage>
</organism>
<evidence type="ECO:0000256" key="1">
    <source>
        <dbReference type="SAM" id="MobiDB-lite"/>
    </source>
</evidence>
<protein>
    <submittedName>
        <fullName evidence="3">Uncharacterized protein</fullName>
    </submittedName>
</protein>
<feature type="compositionally biased region" description="Basic and acidic residues" evidence="1">
    <location>
        <begin position="184"/>
        <end position="197"/>
    </location>
</feature>
<dbReference type="AlphaFoldDB" id="W5TGM5"/>
<feature type="transmembrane region" description="Helical" evidence="2">
    <location>
        <begin position="243"/>
        <end position="266"/>
    </location>
</feature>
<keyword evidence="2" id="KW-0812">Transmembrane</keyword>
<keyword evidence="4" id="KW-1185">Reference proteome</keyword>
<evidence type="ECO:0000313" key="3">
    <source>
        <dbReference type="EMBL" id="AHH18158.1"/>
    </source>
</evidence>
<feature type="region of interest" description="Disordered" evidence="1">
    <location>
        <begin position="158"/>
        <end position="204"/>
    </location>
</feature>
<feature type="transmembrane region" description="Helical" evidence="2">
    <location>
        <begin position="213"/>
        <end position="237"/>
    </location>
</feature>
<feature type="transmembrane region" description="Helical" evidence="2">
    <location>
        <begin position="314"/>
        <end position="335"/>
    </location>
</feature>
<sequence>MEKASSDTSKRHSIDAGEQDSGTARHGTGDGTDGGAGRLAALGADRPTVPASFEGGFDMVVSDEFVRWAAEIDLRAEPVPGEPDAVEFYFFRSLIAVVRRCADDGYEFLLHPGPNGPTTRSTAASVAGIEQVATIELGRDYRRRKRLPETVGLRGAGRAGAASRVMPSRTADSGAGAADDELTADPHRLRQSYRDPEGAPLLRVRKPPPPLRLLPPVLIIGVLAPALAALTGHTAAIDTVMTIFLFVVLTPLLPLACYLGATMLMLSDRGPSSGPATALIWVAVIGPGAGAIVIDVAAMWLAATMSGPTFYVPLAAALAGALWVLLITTVAGVVLTP</sequence>
<accession>W5TGM5</accession>
<name>W5TGM5_9NOCA</name>
<proteinExistence type="predicted"/>
<reference evidence="3 4" key="1">
    <citation type="journal article" date="2014" name="Appl. Environ. Microbiol.">
        <title>Insights into the Microbial Degradation of Rubber and Gutta-Percha by Analysis of the Complete Genome of Nocardia nova SH22a.</title>
        <authorList>
            <person name="Luo Q."/>
            <person name="Hiessl S."/>
            <person name="Poehlein A."/>
            <person name="Daniel R."/>
            <person name="Steinbuchel A."/>
        </authorList>
    </citation>
    <scope>NUCLEOTIDE SEQUENCE [LARGE SCALE GENOMIC DNA]</scope>
    <source>
        <strain evidence="3">SH22a</strain>
    </source>
</reference>
<gene>
    <name evidence="3" type="ORF">NONO_c33710</name>
</gene>
<feature type="compositionally biased region" description="Basic and acidic residues" evidence="1">
    <location>
        <begin position="1"/>
        <end position="15"/>
    </location>
</feature>
<keyword evidence="2" id="KW-1133">Transmembrane helix</keyword>
<evidence type="ECO:0000256" key="2">
    <source>
        <dbReference type="SAM" id="Phobius"/>
    </source>
</evidence>